<dbReference type="InterPro" id="IPR046542">
    <property type="entry name" value="DUF6801"/>
</dbReference>
<reference evidence="5" key="1">
    <citation type="journal article" date="2019" name="Int. J. Syst. Evol. Microbiol.">
        <title>The Global Catalogue of Microorganisms (GCM) 10K type strain sequencing project: providing services to taxonomists for standard genome sequencing and annotation.</title>
        <authorList>
            <consortium name="The Broad Institute Genomics Platform"/>
            <consortium name="The Broad Institute Genome Sequencing Center for Infectious Disease"/>
            <person name="Wu L."/>
            <person name="Ma J."/>
        </authorList>
    </citation>
    <scope>NUCLEOTIDE SEQUENCE [LARGE SCALE GENOMIC DNA]</scope>
    <source>
        <strain evidence="5">CGMCC 1.13681</strain>
    </source>
</reference>
<dbReference type="EMBL" id="JBHSZO010000006">
    <property type="protein sequence ID" value="MFC7217696.1"/>
    <property type="molecule type" value="Genomic_DNA"/>
</dbReference>
<dbReference type="Proteomes" id="UP001596413">
    <property type="component" value="Unassembled WGS sequence"/>
</dbReference>
<evidence type="ECO:0000313" key="4">
    <source>
        <dbReference type="EMBL" id="MFC7217696.1"/>
    </source>
</evidence>
<proteinExistence type="predicted"/>
<comment type="caution">
    <text evidence="4">The sequence shown here is derived from an EMBL/GenBank/DDBJ whole genome shotgun (WGS) entry which is preliminary data.</text>
</comment>
<dbReference type="RefSeq" id="WP_386412712.1">
    <property type="nucleotide sequence ID" value="NZ_JBHSZO010000006.1"/>
</dbReference>
<keyword evidence="5" id="KW-1185">Reference proteome</keyword>
<evidence type="ECO:0000256" key="2">
    <source>
        <dbReference type="SAM" id="SignalP"/>
    </source>
</evidence>
<gene>
    <name evidence="4" type="ORF">ACFQLX_05845</name>
</gene>
<feature type="region of interest" description="Disordered" evidence="1">
    <location>
        <begin position="211"/>
        <end position="250"/>
    </location>
</feature>
<feature type="domain" description="DUF6801" evidence="3">
    <location>
        <begin position="55"/>
        <end position="178"/>
    </location>
</feature>
<feature type="chain" id="PRO_5045968108" evidence="2">
    <location>
        <begin position="41"/>
        <end position="702"/>
    </location>
</feature>
<sequence>MNPLMVGRRTGIRRPLRGSARLSVAAAFVVLAATTPGAGAAPADAAQQVDVEMLYRCQFPMGERSVPVRIRAELPARVKPGEQIQPTEVTTEVELGEGIAADFRGRGVTSIAAKTHLTVDFRQGADEAEAQWDGEAEVASLPTAGAMTLKAVGAVPTATPGAAGKLTLYAAALRVEIASAMQAQLTDPIGIDCMPDVELILATLLVGEDSDPEVTPSDDFKTRHPSKNSKIDHESAPIGSPMRTGDDADIPPCRYTQSRIPERAADPTFLLATSYVVGYANVQKLKGAALLPLSCVQIDYPPKIDFPFVPEGCDADLDMSDCEANLIIASEGITWFEHKGKLRTAPTQASFLAFGFAPVTATVQLEQVGESSLTTKLRFPLDFSNSSGAADIDVPFIIRTSAASVNGTPINIGPGCRTSGPAYSRNANPGPGGQARARVSGFAVGDFGYTLNGGGMLSGEITIPPFIGCGKDGEYNDLFTALVSGPGNRVKASQGLLCLEQESPDPAFCGTEPWKIPQPFTEWTVTPNAASLSMRNIGPVEYGVEGSAWTCPTASLDGSASSAEGAPGDIGRVHSDKFGKSGSPCVGPMGSHVIKSDGTPWRFRASKYDSAAGILTGYLRSDAQIPMNYESCTYWANGTIPATYDNSTGILTLDSTGGEIDPNSRLAVFNYEGECSEEFSKSPRIVWKGKYKVNGPVEIVGH</sequence>
<protein>
    <submittedName>
        <fullName evidence="4">DUF6801 domain-containing protein</fullName>
    </submittedName>
</protein>
<dbReference type="Pfam" id="PF20611">
    <property type="entry name" value="DUF6801"/>
    <property type="match status" value="1"/>
</dbReference>
<name>A0ABW2GD98_9ACTN</name>
<evidence type="ECO:0000256" key="1">
    <source>
        <dbReference type="SAM" id="MobiDB-lite"/>
    </source>
</evidence>
<organism evidence="4 5">
    <name type="scientific">Streptomyces polyrhachis</name>
    <dbReference type="NCBI Taxonomy" id="1282885"/>
    <lineage>
        <taxon>Bacteria</taxon>
        <taxon>Bacillati</taxon>
        <taxon>Actinomycetota</taxon>
        <taxon>Actinomycetes</taxon>
        <taxon>Kitasatosporales</taxon>
        <taxon>Streptomycetaceae</taxon>
        <taxon>Streptomyces</taxon>
    </lineage>
</organism>
<accession>A0ABW2GD98</accession>
<evidence type="ECO:0000259" key="3">
    <source>
        <dbReference type="Pfam" id="PF20611"/>
    </source>
</evidence>
<evidence type="ECO:0000313" key="5">
    <source>
        <dbReference type="Proteomes" id="UP001596413"/>
    </source>
</evidence>
<feature type="signal peptide" evidence="2">
    <location>
        <begin position="1"/>
        <end position="40"/>
    </location>
</feature>
<keyword evidence="2" id="KW-0732">Signal</keyword>